<evidence type="ECO:0000256" key="7">
    <source>
        <dbReference type="ARBA" id="ARBA00023163"/>
    </source>
</evidence>
<feature type="compositionally biased region" description="Low complexity" evidence="10">
    <location>
        <begin position="42"/>
        <end position="55"/>
    </location>
</feature>
<evidence type="ECO:0000259" key="11">
    <source>
        <dbReference type="PROSITE" id="PS50157"/>
    </source>
</evidence>
<dbReference type="PROSITE" id="PS00028">
    <property type="entry name" value="ZINC_FINGER_C2H2_1"/>
    <property type="match status" value="2"/>
</dbReference>
<feature type="compositionally biased region" description="Low complexity" evidence="10">
    <location>
        <begin position="388"/>
        <end position="407"/>
    </location>
</feature>
<dbReference type="InterPro" id="IPR051059">
    <property type="entry name" value="VerF-like"/>
</dbReference>
<protein>
    <recommendedName>
        <fullName evidence="11">C2H2-type domain-containing protein</fullName>
    </recommendedName>
</protein>
<keyword evidence="8" id="KW-0539">Nucleus</keyword>
<sequence length="562" mass="61508">MEGSYSMHPAQAMNSHFFYYNPDTAKENARQHGHFTAHPSGQQLQTMQPQQMVFQRPSSANSQTTSYPQQTAYANQMLTPVASPRPMYQKPAILVQPQDSPFLHPIDTDFSDMRFAPATPPLSSSGSNISSPPSMCDFVPTPVNAFFAGEGMEGVKQGCEEEVFSEILSAGAEWRSASPPMTPVFIQPPSTSQGSYLLSATSCPSLSPSPSPMPRTPFAETEANFCNPRDLTKSDGSGPCLPTLCPGDEEHKLVLKGESAKPKTTHPLALTSQITFEPLFELDQEDDFAGLVQFPATDNAQFLGNKRQRTDLVSFTPEEDLVSNASFTDFEEDLCQLPLTPSADGSFSSDLMSEEPMPKKKSKKSHKVDNMDSETTQFQSTQQASGDNTTQSEASSQQESSANAYNSTSDEGSPAPSVAPTSRRGRKQSLTDDPSKTFVCELCNRRFRRQEHLKRHYRSLHTHDKPFECNDCGKKFSRSDNLSQHQRTHGTGTVLMGVLEQSEVAQSQVPPPPTGGFEHSDPAMLGQILYNAAAGISSSSSDGYSDVESPSKLAVRKRKRDE</sequence>
<evidence type="ECO:0000313" key="13">
    <source>
        <dbReference type="Proteomes" id="UP000244855"/>
    </source>
</evidence>
<evidence type="ECO:0000256" key="1">
    <source>
        <dbReference type="ARBA" id="ARBA00004123"/>
    </source>
</evidence>
<dbReference type="GO" id="GO:0005634">
    <property type="term" value="C:nucleus"/>
    <property type="evidence" value="ECO:0007669"/>
    <property type="project" value="UniProtKB-SubCell"/>
</dbReference>
<dbReference type="PANTHER" id="PTHR40626">
    <property type="entry name" value="MIP31509P"/>
    <property type="match status" value="1"/>
</dbReference>
<keyword evidence="5" id="KW-0862">Zinc</keyword>
<dbReference type="GO" id="GO:0000978">
    <property type="term" value="F:RNA polymerase II cis-regulatory region sequence-specific DNA binding"/>
    <property type="evidence" value="ECO:0007669"/>
    <property type="project" value="InterPro"/>
</dbReference>
<evidence type="ECO:0000256" key="10">
    <source>
        <dbReference type="SAM" id="MobiDB-lite"/>
    </source>
</evidence>
<dbReference type="GO" id="GO:0008270">
    <property type="term" value="F:zinc ion binding"/>
    <property type="evidence" value="ECO:0007669"/>
    <property type="project" value="UniProtKB-KW"/>
</dbReference>
<feature type="domain" description="C2H2-type" evidence="11">
    <location>
        <begin position="438"/>
        <end position="466"/>
    </location>
</feature>
<evidence type="ECO:0000256" key="9">
    <source>
        <dbReference type="PROSITE-ProRule" id="PRU00042"/>
    </source>
</evidence>
<keyword evidence="7" id="KW-0804">Transcription</keyword>
<evidence type="ECO:0000256" key="6">
    <source>
        <dbReference type="ARBA" id="ARBA00023015"/>
    </source>
</evidence>
<dbReference type="OrthoDB" id="654211at2759"/>
<feature type="compositionally biased region" description="Low complexity" evidence="10">
    <location>
        <begin position="537"/>
        <end position="551"/>
    </location>
</feature>
<accession>A0A2V1DCR2</accession>
<evidence type="ECO:0000256" key="8">
    <source>
        <dbReference type="ARBA" id="ARBA00023242"/>
    </source>
</evidence>
<keyword evidence="3" id="KW-0677">Repeat</keyword>
<dbReference type="AlphaFoldDB" id="A0A2V1DCR2"/>
<feature type="region of interest" description="Disordered" evidence="10">
    <location>
        <begin position="536"/>
        <end position="562"/>
    </location>
</feature>
<evidence type="ECO:0000256" key="3">
    <source>
        <dbReference type="ARBA" id="ARBA00022737"/>
    </source>
</evidence>
<dbReference type="InterPro" id="IPR013087">
    <property type="entry name" value="Znf_C2H2_type"/>
</dbReference>
<evidence type="ECO:0000313" key="12">
    <source>
        <dbReference type="EMBL" id="PVH95019.1"/>
    </source>
</evidence>
<organism evidence="12 13">
    <name type="scientific">Periconia macrospinosa</name>
    <dbReference type="NCBI Taxonomy" id="97972"/>
    <lineage>
        <taxon>Eukaryota</taxon>
        <taxon>Fungi</taxon>
        <taxon>Dikarya</taxon>
        <taxon>Ascomycota</taxon>
        <taxon>Pezizomycotina</taxon>
        <taxon>Dothideomycetes</taxon>
        <taxon>Pleosporomycetidae</taxon>
        <taxon>Pleosporales</taxon>
        <taxon>Massarineae</taxon>
        <taxon>Periconiaceae</taxon>
        <taxon>Periconia</taxon>
    </lineage>
</organism>
<feature type="domain" description="C2H2-type" evidence="11">
    <location>
        <begin position="467"/>
        <end position="489"/>
    </location>
</feature>
<dbReference type="GO" id="GO:0000785">
    <property type="term" value="C:chromatin"/>
    <property type="evidence" value="ECO:0007669"/>
    <property type="project" value="TreeGrafter"/>
</dbReference>
<keyword evidence="4 9" id="KW-0863">Zinc-finger</keyword>
<dbReference type="Gene3D" id="3.30.160.60">
    <property type="entry name" value="Classic Zinc Finger"/>
    <property type="match status" value="2"/>
</dbReference>
<feature type="region of interest" description="Disordered" evidence="10">
    <location>
        <begin position="338"/>
        <end position="433"/>
    </location>
</feature>
<evidence type="ECO:0000256" key="4">
    <source>
        <dbReference type="ARBA" id="ARBA00022771"/>
    </source>
</evidence>
<dbReference type="SUPFAM" id="SSF57667">
    <property type="entry name" value="beta-beta-alpha zinc fingers"/>
    <property type="match status" value="1"/>
</dbReference>
<dbReference type="STRING" id="97972.A0A2V1DCR2"/>
<keyword evidence="13" id="KW-1185">Reference proteome</keyword>
<dbReference type="PANTHER" id="PTHR40626:SF13">
    <property type="entry name" value="RESPIRATION FACTOR 2-RELATED"/>
    <property type="match status" value="1"/>
</dbReference>
<keyword evidence="6" id="KW-0805">Transcription regulation</keyword>
<proteinExistence type="predicted"/>
<comment type="subcellular location">
    <subcellularLocation>
        <location evidence="1">Nucleus</location>
    </subcellularLocation>
</comment>
<dbReference type="GO" id="GO:0000981">
    <property type="term" value="F:DNA-binding transcription factor activity, RNA polymerase II-specific"/>
    <property type="evidence" value="ECO:0007669"/>
    <property type="project" value="InterPro"/>
</dbReference>
<dbReference type="PROSITE" id="PS50157">
    <property type="entry name" value="ZINC_FINGER_C2H2_2"/>
    <property type="match status" value="2"/>
</dbReference>
<dbReference type="FunFam" id="3.30.160.60:FF:000141">
    <property type="entry name" value="C2H2 zinc finger protein"/>
    <property type="match status" value="1"/>
</dbReference>
<name>A0A2V1DCR2_9PLEO</name>
<dbReference type="SMART" id="SM00355">
    <property type="entry name" value="ZnF_C2H2"/>
    <property type="match status" value="2"/>
</dbReference>
<dbReference type="InterPro" id="IPR036236">
    <property type="entry name" value="Znf_C2H2_sf"/>
</dbReference>
<dbReference type="Proteomes" id="UP000244855">
    <property type="component" value="Unassembled WGS sequence"/>
</dbReference>
<feature type="region of interest" description="Disordered" evidence="10">
    <location>
        <begin position="30"/>
        <end position="67"/>
    </location>
</feature>
<dbReference type="EMBL" id="KZ805511">
    <property type="protein sequence ID" value="PVH95019.1"/>
    <property type="molecule type" value="Genomic_DNA"/>
</dbReference>
<evidence type="ECO:0000256" key="2">
    <source>
        <dbReference type="ARBA" id="ARBA00022723"/>
    </source>
</evidence>
<keyword evidence="2" id="KW-0479">Metal-binding</keyword>
<reference evidence="12 13" key="1">
    <citation type="journal article" date="2018" name="Sci. Rep.">
        <title>Comparative genomics provides insights into the lifestyle and reveals functional heterogeneity of dark septate endophytic fungi.</title>
        <authorList>
            <person name="Knapp D.G."/>
            <person name="Nemeth J.B."/>
            <person name="Barry K."/>
            <person name="Hainaut M."/>
            <person name="Henrissat B."/>
            <person name="Johnson J."/>
            <person name="Kuo A."/>
            <person name="Lim J.H.P."/>
            <person name="Lipzen A."/>
            <person name="Nolan M."/>
            <person name="Ohm R.A."/>
            <person name="Tamas L."/>
            <person name="Grigoriev I.V."/>
            <person name="Spatafora J.W."/>
            <person name="Nagy L.G."/>
            <person name="Kovacs G.M."/>
        </authorList>
    </citation>
    <scope>NUCLEOTIDE SEQUENCE [LARGE SCALE GENOMIC DNA]</scope>
    <source>
        <strain evidence="12 13">DSE2036</strain>
    </source>
</reference>
<gene>
    <name evidence="12" type="ORF">DM02DRAFT_618164</name>
</gene>
<evidence type="ECO:0000256" key="5">
    <source>
        <dbReference type="ARBA" id="ARBA00022833"/>
    </source>
</evidence>
<feature type="compositionally biased region" description="Polar residues" evidence="10">
    <location>
        <begin position="56"/>
        <end position="67"/>
    </location>
</feature>
<feature type="compositionally biased region" description="Polar residues" evidence="10">
    <location>
        <begin position="373"/>
        <end position="387"/>
    </location>
</feature>
<dbReference type="Pfam" id="PF00096">
    <property type="entry name" value="zf-C2H2"/>
    <property type="match status" value="2"/>
</dbReference>
<dbReference type="FunFam" id="3.30.160.60:FF:000757">
    <property type="entry name" value="Transcription factor Msn2p"/>
    <property type="match status" value="1"/>
</dbReference>